<sequence length="70" mass="7525">MGRGVLSAACSFCLLAIEIWAGMRAAECKVRAKRSADRGLARSGPPAIIERQKAKKRFGSMAYREIAAGL</sequence>
<evidence type="ECO:0000313" key="2">
    <source>
        <dbReference type="Proteomes" id="UP000193487"/>
    </source>
</evidence>
<name>A0A1X1Y5P4_9MYCO</name>
<gene>
    <name evidence="1" type="ORF">AWC14_25715</name>
</gene>
<comment type="caution">
    <text evidence="1">The sequence shown here is derived from an EMBL/GenBank/DDBJ whole genome shotgun (WGS) entry which is preliminary data.</text>
</comment>
<reference evidence="1 2" key="1">
    <citation type="submission" date="2016-01" db="EMBL/GenBank/DDBJ databases">
        <title>The new phylogeny of the genus Mycobacterium.</title>
        <authorList>
            <person name="Tarcisio F."/>
            <person name="Conor M."/>
            <person name="Antonella G."/>
            <person name="Elisabetta G."/>
            <person name="Giulia F.S."/>
            <person name="Sara T."/>
            <person name="Anna F."/>
            <person name="Clotilde B."/>
            <person name="Roberto B."/>
            <person name="Veronica D.S."/>
            <person name="Fabio R."/>
            <person name="Monica P."/>
            <person name="Olivier J."/>
            <person name="Enrico T."/>
            <person name="Nicola S."/>
        </authorList>
    </citation>
    <scope>NUCLEOTIDE SEQUENCE [LARGE SCALE GENOMIC DNA]</scope>
    <source>
        <strain evidence="1 2">DSM 45166</strain>
    </source>
</reference>
<organism evidence="1 2">
    <name type="scientific">Mycobacterium kyorinense</name>
    <dbReference type="NCBI Taxonomy" id="487514"/>
    <lineage>
        <taxon>Bacteria</taxon>
        <taxon>Bacillati</taxon>
        <taxon>Actinomycetota</taxon>
        <taxon>Actinomycetes</taxon>
        <taxon>Mycobacteriales</taxon>
        <taxon>Mycobacteriaceae</taxon>
        <taxon>Mycobacterium</taxon>
    </lineage>
</organism>
<dbReference type="AlphaFoldDB" id="A0A1X1Y5P4"/>
<proteinExistence type="predicted"/>
<protein>
    <submittedName>
        <fullName evidence="1">Uncharacterized protein</fullName>
    </submittedName>
</protein>
<accession>A0A1X1Y5P4</accession>
<dbReference type="Proteomes" id="UP000193487">
    <property type="component" value="Unassembled WGS sequence"/>
</dbReference>
<dbReference type="EMBL" id="LQPE01000063">
    <property type="protein sequence ID" value="ORW06398.1"/>
    <property type="molecule type" value="Genomic_DNA"/>
</dbReference>
<evidence type="ECO:0000313" key="1">
    <source>
        <dbReference type="EMBL" id="ORW06398.1"/>
    </source>
</evidence>
<keyword evidence="2" id="KW-1185">Reference proteome</keyword>